<evidence type="ECO:0000313" key="2">
    <source>
        <dbReference type="EMBL" id="KOO29147.1"/>
    </source>
</evidence>
<comment type="caution">
    <text evidence="2">The sequence shown here is derived from an EMBL/GenBank/DDBJ whole genome shotgun (WGS) entry which is preliminary data.</text>
</comment>
<organism evidence="2 3">
    <name type="scientific">Chrysochromulina tobinii</name>
    <dbReference type="NCBI Taxonomy" id="1460289"/>
    <lineage>
        <taxon>Eukaryota</taxon>
        <taxon>Haptista</taxon>
        <taxon>Haptophyta</taxon>
        <taxon>Prymnesiophyceae</taxon>
        <taxon>Prymnesiales</taxon>
        <taxon>Chrysochromulinaceae</taxon>
        <taxon>Chrysochromulina</taxon>
    </lineage>
</organism>
<accession>A0A0M0JS62</accession>
<dbReference type="AlphaFoldDB" id="A0A0M0JS62"/>
<sequence length="200" mass="22160">MDHVAIVALFSEPSGAPEEEQMVPRLATRPLLPPGADALDLKAEEAMCMWALGHRVPILIDADEDPYWSDRAGALSFNKMTAILFLSPPHAHLAGVVRAAAARFDRGTIIVMTFMASSMSISDVSNAMFKRYGVKSIFDTPRLVFLDKRIELKGANPSRQRHYKGTLTEDAIVEFIKSPDARLSPDTPPIKERSRLKDEL</sequence>
<gene>
    <name evidence="2" type="ORF">Ctob_006402</name>
</gene>
<dbReference type="EMBL" id="JWZX01002455">
    <property type="protein sequence ID" value="KOO29147.1"/>
    <property type="molecule type" value="Genomic_DNA"/>
</dbReference>
<evidence type="ECO:0008006" key="4">
    <source>
        <dbReference type="Google" id="ProtNLM"/>
    </source>
</evidence>
<proteinExistence type="predicted"/>
<evidence type="ECO:0000313" key="3">
    <source>
        <dbReference type="Proteomes" id="UP000037460"/>
    </source>
</evidence>
<name>A0A0M0JS62_9EUKA</name>
<keyword evidence="3" id="KW-1185">Reference proteome</keyword>
<feature type="region of interest" description="Disordered" evidence="1">
    <location>
        <begin position="180"/>
        <end position="200"/>
    </location>
</feature>
<feature type="compositionally biased region" description="Basic and acidic residues" evidence="1">
    <location>
        <begin position="189"/>
        <end position="200"/>
    </location>
</feature>
<evidence type="ECO:0000256" key="1">
    <source>
        <dbReference type="SAM" id="MobiDB-lite"/>
    </source>
</evidence>
<reference evidence="3" key="1">
    <citation type="journal article" date="2015" name="PLoS Genet.">
        <title>Genome Sequence and Transcriptome Analyses of Chrysochromulina tobin: Metabolic Tools for Enhanced Algal Fitness in the Prominent Order Prymnesiales (Haptophyceae).</title>
        <authorList>
            <person name="Hovde B.T."/>
            <person name="Deodato C.R."/>
            <person name="Hunsperger H.M."/>
            <person name="Ryken S.A."/>
            <person name="Yost W."/>
            <person name="Jha R.K."/>
            <person name="Patterson J."/>
            <person name="Monnat R.J. Jr."/>
            <person name="Barlow S.B."/>
            <person name="Starkenburg S.R."/>
            <person name="Cattolico R.A."/>
        </authorList>
    </citation>
    <scope>NUCLEOTIDE SEQUENCE</scope>
    <source>
        <strain evidence="3">CCMP291</strain>
    </source>
</reference>
<protein>
    <recommendedName>
        <fullName evidence="4">Thioredoxin domain-containing protein</fullName>
    </recommendedName>
</protein>
<dbReference type="Proteomes" id="UP000037460">
    <property type="component" value="Unassembled WGS sequence"/>
</dbReference>